<evidence type="ECO:0000313" key="2">
    <source>
        <dbReference type="Proteomes" id="UP000299102"/>
    </source>
</evidence>
<comment type="caution">
    <text evidence="1">The sequence shown here is derived from an EMBL/GenBank/DDBJ whole genome shotgun (WGS) entry which is preliminary data.</text>
</comment>
<dbReference type="PANTHER" id="PTHR47331">
    <property type="entry name" value="PHD-TYPE DOMAIN-CONTAINING PROTEIN"/>
    <property type="match status" value="1"/>
</dbReference>
<dbReference type="OrthoDB" id="8958038at2759"/>
<evidence type="ECO:0000313" key="1">
    <source>
        <dbReference type="EMBL" id="GBP32482.1"/>
    </source>
</evidence>
<sequence>MRYMTGQTMKNLKLGPQCVEQVTVAACPNLEDIEELCKDISILNPLEKKIRLVFDTAACTNEKCLNDASLTGPDLRPLTEVNTEPTEAEGHMPNHFLIGRSCGAAAAAHFDDNVLLGPANWRTCHRLTDHFWHRCLREYLLTPVPRRVRGAGRERCPVDRQLIITSILVASRQDKEDLLSCSRQPHVKLEIEISRLFIIFVHIARNPFSETMKEKIRSAGLCGGGEIGVTTILRSSNFK</sequence>
<organism evidence="1 2">
    <name type="scientific">Eumeta variegata</name>
    <name type="common">Bagworm moth</name>
    <name type="synonym">Eumeta japonica</name>
    <dbReference type="NCBI Taxonomy" id="151549"/>
    <lineage>
        <taxon>Eukaryota</taxon>
        <taxon>Metazoa</taxon>
        <taxon>Ecdysozoa</taxon>
        <taxon>Arthropoda</taxon>
        <taxon>Hexapoda</taxon>
        <taxon>Insecta</taxon>
        <taxon>Pterygota</taxon>
        <taxon>Neoptera</taxon>
        <taxon>Endopterygota</taxon>
        <taxon>Lepidoptera</taxon>
        <taxon>Glossata</taxon>
        <taxon>Ditrysia</taxon>
        <taxon>Tineoidea</taxon>
        <taxon>Psychidae</taxon>
        <taxon>Oiketicinae</taxon>
        <taxon>Eumeta</taxon>
    </lineage>
</organism>
<name>A0A4C1V2G0_EUMVA</name>
<protein>
    <submittedName>
        <fullName evidence="1">Uncharacterized protein</fullName>
    </submittedName>
</protein>
<accession>A0A4C1V2G0</accession>
<keyword evidence="2" id="KW-1185">Reference proteome</keyword>
<dbReference type="AlphaFoldDB" id="A0A4C1V2G0"/>
<dbReference type="Proteomes" id="UP000299102">
    <property type="component" value="Unassembled WGS sequence"/>
</dbReference>
<reference evidence="1 2" key="1">
    <citation type="journal article" date="2019" name="Commun. Biol.">
        <title>The bagworm genome reveals a unique fibroin gene that provides high tensile strength.</title>
        <authorList>
            <person name="Kono N."/>
            <person name="Nakamura H."/>
            <person name="Ohtoshi R."/>
            <person name="Tomita M."/>
            <person name="Numata K."/>
            <person name="Arakawa K."/>
        </authorList>
    </citation>
    <scope>NUCLEOTIDE SEQUENCE [LARGE SCALE GENOMIC DNA]</scope>
</reference>
<proteinExistence type="predicted"/>
<dbReference type="EMBL" id="BGZK01000260">
    <property type="protein sequence ID" value="GBP32482.1"/>
    <property type="molecule type" value="Genomic_DNA"/>
</dbReference>
<gene>
    <name evidence="1" type="ORF">EVAR_24646_1</name>
</gene>